<evidence type="ECO:0000256" key="11">
    <source>
        <dbReference type="SAM" id="Phobius"/>
    </source>
</evidence>
<feature type="transmembrane region" description="Helical" evidence="11">
    <location>
        <begin position="113"/>
        <end position="132"/>
    </location>
</feature>
<feature type="transmembrane region" description="Helical" evidence="11">
    <location>
        <begin position="43"/>
        <end position="66"/>
    </location>
</feature>
<dbReference type="SUPFAM" id="SSF81321">
    <property type="entry name" value="Family A G protein-coupled receptor-like"/>
    <property type="match status" value="1"/>
</dbReference>
<comment type="similarity">
    <text evidence="10">Belongs to the G-protein coupled receptor 1 family.</text>
</comment>
<dbReference type="GO" id="GO:0009897">
    <property type="term" value="C:external side of plasma membrane"/>
    <property type="evidence" value="ECO:0007669"/>
    <property type="project" value="TreeGrafter"/>
</dbReference>
<evidence type="ECO:0000256" key="8">
    <source>
        <dbReference type="ARBA" id="ARBA00023180"/>
    </source>
</evidence>
<accession>A0A9D3QES5</accession>
<gene>
    <name evidence="13" type="ORF">MATL_G00034730</name>
</gene>
<dbReference type="InterPro" id="IPR005383">
    <property type="entry name" value="ACKR4"/>
</dbReference>
<dbReference type="PANTHER" id="PTHR10489">
    <property type="entry name" value="CELL ADHESION MOLECULE"/>
    <property type="match status" value="1"/>
</dbReference>
<keyword evidence="5 10" id="KW-0297">G-protein coupled receptor</keyword>
<dbReference type="InterPro" id="IPR017452">
    <property type="entry name" value="GPCR_Rhodpsn_7TM"/>
</dbReference>
<name>A0A9D3QES5_MEGAT</name>
<sequence length="358" mass="40574">MEDDEYFYYMDHENDSFNFSYDDYHTVCDKEEVRSFARVFLPAIYTLALVVGLAGNSMVVAVYIYYKRLKTMTDVYILNLAVADLLLLLTLPFWAADAVRGWELGVAMCKVTSALYCMNFSCGMLFLACISVDRYLALSNNAMGRAIRRNHCLLVCLSVWAVAFVLGIPDMVFTTVRPGTTRKACMPIYPSSMAVPTKASLEILEVTLGFLLPFLVMLFCYSRVACALYRVPEVTQGKKWRAFKVLMVVVGVFIVTQLPYNIVKFCRAMDVIYALVTHCEISKNLDMAMQITESLALTHSCLNPILYAFIGASFRQNILKAMKSFGQRRRRLRHRNEQAVEISLNSHTASEDTSTFTI</sequence>
<dbReference type="OrthoDB" id="9874829at2759"/>
<dbReference type="GO" id="GO:0007204">
    <property type="term" value="P:positive regulation of cytosolic calcium ion concentration"/>
    <property type="evidence" value="ECO:0007669"/>
    <property type="project" value="TreeGrafter"/>
</dbReference>
<evidence type="ECO:0000256" key="6">
    <source>
        <dbReference type="ARBA" id="ARBA00023136"/>
    </source>
</evidence>
<reference evidence="13" key="1">
    <citation type="submission" date="2021-01" db="EMBL/GenBank/DDBJ databases">
        <authorList>
            <person name="Zahm M."/>
            <person name="Roques C."/>
            <person name="Cabau C."/>
            <person name="Klopp C."/>
            <person name="Donnadieu C."/>
            <person name="Jouanno E."/>
            <person name="Lampietro C."/>
            <person name="Louis A."/>
            <person name="Herpin A."/>
            <person name="Echchiki A."/>
            <person name="Berthelot C."/>
            <person name="Parey E."/>
            <person name="Roest-Crollius H."/>
            <person name="Braasch I."/>
            <person name="Postlethwait J."/>
            <person name="Bobe J."/>
            <person name="Montfort J."/>
            <person name="Bouchez O."/>
            <person name="Begum T."/>
            <person name="Mejri S."/>
            <person name="Adams A."/>
            <person name="Chen W.-J."/>
            <person name="Guiguen Y."/>
        </authorList>
    </citation>
    <scope>NUCLEOTIDE SEQUENCE</scope>
    <source>
        <strain evidence="13">YG-15Mar2019-1</strain>
        <tissue evidence="13">Brain</tissue>
    </source>
</reference>
<dbReference type="FunFam" id="1.20.1070.10:FF:000035">
    <property type="entry name" value="C-C chemokine receptor type 6"/>
    <property type="match status" value="1"/>
</dbReference>
<proteinExistence type="inferred from homology"/>
<dbReference type="PRINTS" id="PR01558">
    <property type="entry name" value="CHEMOKINER11"/>
</dbReference>
<dbReference type="GO" id="GO:0019722">
    <property type="term" value="P:calcium-mediated signaling"/>
    <property type="evidence" value="ECO:0007669"/>
    <property type="project" value="TreeGrafter"/>
</dbReference>
<dbReference type="AlphaFoldDB" id="A0A9D3QES5"/>
<evidence type="ECO:0000256" key="1">
    <source>
        <dbReference type="ARBA" id="ARBA00004651"/>
    </source>
</evidence>
<keyword evidence="6 11" id="KW-0472">Membrane</keyword>
<evidence type="ECO:0000256" key="10">
    <source>
        <dbReference type="RuleBase" id="RU000688"/>
    </source>
</evidence>
<evidence type="ECO:0000259" key="12">
    <source>
        <dbReference type="PROSITE" id="PS50262"/>
    </source>
</evidence>
<protein>
    <recommendedName>
        <fullName evidence="12">G-protein coupled receptors family 1 profile domain-containing protein</fullName>
    </recommendedName>
</protein>
<dbReference type="PRINTS" id="PR00657">
    <property type="entry name" value="CCCHEMOKINER"/>
</dbReference>
<dbReference type="PANTHER" id="PTHR10489:SF733">
    <property type="entry name" value="ATYPICAL CHEMOKINE RECEPTOR 4"/>
    <property type="match status" value="1"/>
</dbReference>
<dbReference type="PRINTS" id="PR00237">
    <property type="entry name" value="GPCRRHODOPSN"/>
</dbReference>
<dbReference type="GO" id="GO:0016493">
    <property type="term" value="F:C-C chemokine receptor activity"/>
    <property type="evidence" value="ECO:0007669"/>
    <property type="project" value="TreeGrafter"/>
</dbReference>
<evidence type="ECO:0000256" key="7">
    <source>
        <dbReference type="ARBA" id="ARBA00023170"/>
    </source>
</evidence>
<feature type="transmembrane region" description="Helical" evidence="11">
    <location>
        <begin position="242"/>
        <end position="260"/>
    </location>
</feature>
<dbReference type="Pfam" id="PF00001">
    <property type="entry name" value="7tm_1"/>
    <property type="match status" value="1"/>
</dbReference>
<dbReference type="EMBL" id="JAFDVH010000002">
    <property type="protein sequence ID" value="KAG7488505.1"/>
    <property type="molecule type" value="Genomic_DNA"/>
</dbReference>
<keyword evidence="7 10" id="KW-0675">Receptor</keyword>
<dbReference type="PROSITE" id="PS50262">
    <property type="entry name" value="G_PROTEIN_RECEP_F1_2"/>
    <property type="match status" value="1"/>
</dbReference>
<dbReference type="PROSITE" id="PS00237">
    <property type="entry name" value="G_PROTEIN_RECEP_F1_1"/>
    <property type="match status" value="1"/>
</dbReference>
<dbReference type="GO" id="GO:0060326">
    <property type="term" value="P:cell chemotaxis"/>
    <property type="evidence" value="ECO:0007669"/>
    <property type="project" value="TreeGrafter"/>
</dbReference>
<dbReference type="InterPro" id="IPR000276">
    <property type="entry name" value="GPCR_Rhodpsn"/>
</dbReference>
<feature type="transmembrane region" description="Helical" evidence="11">
    <location>
        <begin position="75"/>
        <end position="93"/>
    </location>
</feature>
<evidence type="ECO:0000256" key="3">
    <source>
        <dbReference type="ARBA" id="ARBA00022692"/>
    </source>
</evidence>
<keyword evidence="3 10" id="KW-0812">Transmembrane</keyword>
<keyword evidence="2" id="KW-1003">Cell membrane</keyword>
<dbReference type="GO" id="GO:0019957">
    <property type="term" value="F:C-C chemokine binding"/>
    <property type="evidence" value="ECO:0007669"/>
    <property type="project" value="TreeGrafter"/>
</dbReference>
<comment type="caution">
    <text evidence="13">The sequence shown here is derived from an EMBL/GenBank/DDBJ whole genome shotgun (WGS) entry which is preliminary data.</text>
</comment>
<feature type="transmembrane region" description="Helical" evidence="11">
    <location>
        <begin position="152"/>
        <end position="173"/>
    </location>
</feature>
<dbReference type="Gene3D" id="1.20.1070.10">
    <property type="entry name" value="Rhodopsin 7-helix transmembrane proteins"/>
    <property type="match status" value="1"/>
</dbReference>
<dbReference type="GO" id="GO:0006955">
    <property type="term" value="P:immune response"/>
    <property type="evidence" value="ECO:0007669"/>
    <property type="project" value="TreeGrafter"/>
</dbReference>
<keyword evidence="14" id="KW-1185">Reference proteome</keyword>
<evidence type="ECO:0000313" key="14">
    <source>
        <dbReference type="Proteomes" id="UP001046870"/>
    </source>
</evidence>
<evidence type="ECO:0000256" key="4">
    <source>
        <dbReference type="ARBA" id="ARBA00022989"/>
    </source>
</evidence>
<evidence type="ECO:0000256" key="5">
    <source>
        <dbReference type="ARBA" id="ARBA00023040"/>
    </source>
</evidence>
<feature type="transmembrane region" description="Helical" evidence="11">
    <location>
        <begin position="203"/>
        <end position="221"/>
    </location>
</feature>
<organism evidence="13 14">
    <name type="scientific">Megalops atlanticus</name>
    <name type="common">Tarpon</name>
    <name type="synonym">Clupea gigantea</name>
    <dbReference type="NCBI Taxonomy" id="7932"/>
    <lineage>
        <taxon>Eukaryota</taxon>
        <taxon>Metazoa</taxon>
        <taxon>Chordata</taxon>
        <taxon>Craniata</taxon>
        <taxon>Vertebrata</taxon>
        <taxon>Euteleostomi</taxon>
        <taxon>Actinopterygii</taxon>
        <taxon>Neopterygii</taxon>
        <taxon>Teleostei</taxon>
        <taxon>Elopiformes</taxon>
        <taxon>Megalopidae</taxon>
        <taxon>Megalops</taxon>
    </lineage>
</organism>
<evidence type="ECO:0000256" key="2">
    <source>
        <dbReference type="ARBA" id="ARBA00022475"/>
    </source>
</evidence>
<evidence type="ECO:0000313" key="13">
    <source>
        <dbReference type="EMBL" id="KAG7488505.1"/>
    </source>
</evidence>
<comment type="subcellular location">
    <subcellularLocation>
        <location evidence="1">Cell membrane</location>
        <topology evidence="1">Multi-pass membrane protein</topology>
    </subcellularLocation>
</comment>
<feature type="domain" description="G-protein coupled receptors family 1 profile" evidence="12">
    <location>
        <begin position="55"/>
        <end position="307"/>
    </location>
</feature>
<dbReference type="InterPro" id="IPR000355">
    <property type="entry name" value="Chemokine_rcpt"/>
</dbReference>
<dbReference type="Proteomes" id="UP001046870">
    <property type="component" value="Chromosome 2"/>
</dbReference>
<keyword evidence="4 11" id="KW-1133">Transmembrane helix</keyword>
<dbReference type="SMART" id="SM01381">
    <property type="entry name" value="7TM_GPCR_Srsx"/>
    <property type="match status" value="1"/>
</dbReference>
<evidence type="ECO:0000256" key="9">
    <source>
        <dbReference type="ARBA" id="ARBA00023224"/>
    </source>
</evidence>
<dbReference type="InterPro" id="IPR050119">
    <property type="entry name" value="CCR1-9-like"/>
</dbReference>
<dbReference type="GO" id="GO:0005044">
    <property type="term" value="F:scavenger receptor activity"/>
    <property type="evidence" value="ECO:0007669"/>
    <property type="project" value="InterPro"/>
</dbReference>
<keyword evidence="9 10" id="KW-0807">Transducer</keyword>
<keyword evidence="8" id="KW-0325">Glycoprotein</keyword>